<keyword evidence="6" id="KW-1185">Reference proteome</keyword>
<dbReference type="Proteomes" id="UP000887565">
    <property type="component" value="Unplaced"/>
</dbReference>
<dbReference type="PROSITE" id="PS00346">
    <property type="entry name" value="ETS_DOMAIN_2"/>
    <property type="match status" value="1"/>
</dbReference>
<dbReference type="InterPro" id="IPR046328">
    <property type="entry name" value="ETS_fam"/>
</dbReference>
<name>A0A915HUB1_ROMCU</name>
<reference evidence="7" key="1">
    <citation type="submission" date="2022-11" db="UniProtKB">
        <authorList>
            <consortium name="WormBaseParasite"/>
        </authorList>
    </citation>
    <scope>IDENTIFICATION</scope>
</reference>
<dbReference type="GO" id="GO:0043565">
    <property type="term" value="F:sequence-specific DNA binding"/>
    <property type="evidence" value="ECO:0007669"/>
    <property type="project" value="InterPro"/>
</dbReference>
<dbReference type="InterPro" id="IPR000418">
    <property type="entry name" value="Ets_dom"/>
</dbReference>
<accession>A0A915HUB1</accession>
<dbReference type="InterPro" id="IPR036390">
    <property type="entry name" value="WH_DNA-bd_sf"/>
</dbReference>
<dbReference type="PROSITE" id="PS00345">
    <property type="entry name" value="ETS_DOMAIN_1"/>
    <property type="match status" value="1"/>
</dbReference>
<evidence type="ECO:0000313" key="7">
    <source>
        <dbReference type="WBParaSite" id="nRc.2.0.1.t05364-RA"/>
    </source>
</evidence>
<sequence>MLQQEKPHLISVKKALMKRYLEEISDQKEKEEAQPYKKFKPNNCSTVRTTPSFSKEFHHNQNGIASCSNEGSLGESDNESHTSASSDESELCGNSMVNRDSAYYNDYAPYVNVYAQWLPAPNPLLQNLPHLQVMRHETSNVDFKVKARMYQIKESDRMPITKKNSCSYLTNPADYKTETNRLDMKKEGHSLYLWEFLLDLLGDKRFNPRYIKWIDRKSGTFRLVDSKAVSRLWGSMKNKPCMNYETMGRALRYYYQRGILTKIDGHRLAYKFTQMHTCFE</sequence>
<dbReference type="Gene3D" id="1.10.10.10">
    <property type="entry name" value="Winged helix-like DNA-binding domain superfamily/Winged helix DNA-binding domain"/>
    <property type="match status" value="1"/>
</dbReference>
<dbReference type="PANTHER" id="PTHR11849:SF191">
    <property type="entry name" value="ECDYSONE-INDUCED PROTEIN 74EF ISOFORM B"/>
    <property type="match status" value="1"/>
</dbReference>
<dbReference type="SUPFAM" id="SSF46785">
    <property type="entry name" value="Winged helix' DNA-binding domain"/>
    <property type="match status" value="1"/>
</dbReference>
<protein>
    <submittedName>
        <fullName evidence="7">ETS domain-containing protein</fullName>
    </submittedName>
</protein>
<dbReference type="AlphaFoldDB" id="A0A915HUB1"/>
<evidence type="ECO:0000256" key="2">
    <source>
        <dbReference type="ARBA" id="ARBA00023125"/>
    </source>
</evidence>
<evidence type="ECO:0000313" key="6">
    <source>
        <dbReference type="Proteomes" id="UP000887565"/>
    </source>
</evidence>
<dbReference type="GO" id="GO:0000981">
    <property type="term" value="F:DNA-binding transcription factor activity, RNA polymerase II-specific"/>
    <property type="evidence" value="ECO:0007669"/>
    <property type="project" value="TreeGrafter"/>
</dbReference>
<feature type="region of interest" description="Disordered" evidence="4">
    <location>
        <begin position="64"/>
        <end position="92"/>
    </location>
</feature>
<dbReference type="GO" id="GO:0005634">
    <property type="term" value="C:nucleus"/>
    <property type="evidence" value="ECO:0007669"/>
    <property type="project" value="UniProtKB-SubCell"/>
</dbReference>
<proteinExistence type="inferred from homology"/>
<comment type="subcellular location">
    <subcellularLocation>
        <location evidence="3">Nucleus</location>
    </subcellularLocation>
</comment>
<organism evidence="6 7">
    <name type="scientific">Romanomermis culicivorax</name>
    <name type="common">Nematode worm</name>
    <dbReference type="NCBI Taxonomy" id="13658"/>
    <lineage>
        <taxon>Eukaryota</taxon>
        <taxon>Metazoa</taxon>
        <taxon>Ecdysozoa</taxon>
        <taxon>Nematoda</taxon>
        <taxon>Enoplea</taxon>
        <taxon>Dorylaimia</taxon>
        <taxon>Mermithida</taxon>
        <taxon>Mermithoidea</taxon>
        <taxon>Mermithidae</taxon>
        <taxon>Romanomermis</taxon>
    </lineage>
</organism>
<evidence type="ECO:0000256" key="1">
    <source>
        <dbReference type="ARBA" id="ARBA00005562"/>
    </source>
</evidence>
<evidence type="ECO:0000256" key="3">
    <source>
        <dbReference type="RuleBase" id="RU004019"/>
    </source>
</evidence>
<dbReference type="GO" id="GO:0030154">
    <property type="term" value="P:cell differentiation"/>
    <property type="evidence" value="ECO:0007669"/>
    <property type="project" value="TreeGrafter"/>
</dbReference>
<dbReference type="Pfam" id="PF00178">
    <property type="entry name" value="Ets"/>
    <property type="match status" value="1"/>
</dbReference>
<keyword evidence="3" id="KW-0539">Nucleus</keyword>
<evidence type="ECO:0000256" key="4">
    <source>
        <dbReference type="SAM" id="MobiDB-lite"/>
    </source>
</evidence>
<dbReference type="PANTHER" id="PTHR11849">
    <property type="entry name" value="ETS"/>
    <property type="match status" value="1"/>
</dbReference>
<dbReference type="InterPro" id="IPR036388">
    <property type="entry name" value="WH-like_DNA-bd_sf"/>
</dbReference>
<evidence type="ECO:0000259" key="5">
    <source>
        <dbReference type="PROSITE" id="PS50061"/>
    </source>
</evidence>
<dbReference type="WBParaSite" id="nRc.2.0.1.t05364-RA">
    <property type="protein sequence ID" value="nRc.2.0.1.t05364-RA"/>
    <property type="gene ID" value="nRc.2.0.1.g05364"/>
</dbReference>
<dbReference type="PROSITE" id="PS50061">
    <property type="entry name" value="ETS_DOMAIN_3"/>
    <property type="match status" value="1"/>
</dbReference>
<comment type="similarity">
    <text evidence="1 3">Belongs to the ETS family.</text>
</comment>
<feature type="domain" description="ETS" evidence="5">
    <location>
        <begin position="191"/>
        <end position="273"/>
    </location>
</feature>
<dbReference type="PRINTS" id="PR00454">
    <property type="entry name" value="ETSDOMAIN"/>
</dbReference>
<keyword evidence="2 3" id="KW-0238">DNA-binding</keyword>
<dbReference type="SMART" id="SM00413">
    <property type="entry name" value="ETS"/>
    <property type="match status" value="1"/>
</dbReference>